<dbReference type="CDD" id="cd02603">
    <property type="entry name" value="HAD_sEH-N_like"/>
    <property type="match status" value="1"/>
</dbReference>
<dbReference type="InterPro" id="IPR023198">
    <property type="entry name" value="PGP-like_dom2"/>
</dbReference>
<organism evidence="1 2">
    <name type="scientific">BD1-7 clade bacterium</name>
    <dbReference type="NCBI Taxonomy" id="2029982"/>
    <lineage>
        <taxon>Bacteria</taxon>
        <taxon>Pseudomonadati</taxon>
        <taxon>Pseudomonadota</taxon>
        <taxon>Gammaproteobacteria</taxon>
        <taxon>Cellvibrionales</taxon>
        <taxon>Spongiibacteraceae</taxon>
        <taxon>BD1-7 clade</taxon>
    </lineage>
</organism>
<dbReference type="EC" id="3.1.3.10" evidence="1"/>
<keyword evidence="2" id="KW-1185">Reference proteome</keyword>
<evidence type="ECO:0000313" key="2">
    <source>
        <dbReference type="Proteomes" id="UP000441399"/>
    </source>
</evidence>
<dbReference type="PANTHER" id="PTHR43611">
    <property type="entry name" value="ALPHA-D-GLUCOSE 1-PHOSPHATE PHOSPHATASE"/>
    <property type="match status" value="1"/>
</dbReference>
<sequence length="202" mass="23430">MAINNVIFDLGAVCLTWDPHRVIEEVSSDQSVQKQLRQDVFGHPDWLSMDDGSLAETTARKRFIKRTDLEEETIDQALYLAKEILQEIPSTMFLIDQLHEAGMPLYCLSNMSRETFQYISHKPFLKVFRGRVISGFEGTRKPFDDIYECILNRYDLIPSETLFIDDSKDNIDAANNIGINTVWFNDSKIAYQEIRDIMQLRP</sequence>
<name>A0A5S9P7I9_9GAMM</name>
<evidence type="ECO:0000313" key="1">
    <source>
        <dbReference type="EMBL" id="CAA0099479.1"/>
    </source>
</evidence>
<dbReference type="Pfam" id="PF00702">
    <property type="entry name" value="Hydrolase"/>
    <property type="match status" value="1"/>
</dbReference>
<dbReference type="SFLD" id="SFLDG01129">
    <property type="entry name" value="C1.5:_HAD__Beta-PGM__Phosphata"/>
    <property type="match status" value="1"/>
</dbReference>
<dbReference type="SUPFAM" id="SSF56784">
    <property type="entry name" value="HAD-like"/>
    <property type="match status" value="1"/>
</dbReference>
<dbReference type="NCBIfam" id="TIGR01509">
    <property type="entry name" value="HAD-SF-IA-v3"/>
    <property type="match status" value="1"/>
</dbReference>
<keyword evidence="1" id="KW-0378">Hydrolase</keyword>
<dbReference type="InterPro" id="IPR023214">
    <property type="entry name" value="HAD_sf"/>
</dbReference>
<dbReference type="GO" id="GO:0008877">
    <property type="term" value="F:glucose-1-phosphatase activity"/>
    <property type="evidence" value="ECO:0007669"/>
    <property type="project" value="UniProtKB-EC"/>
</dbReference>
<dbReference type="PRINTS" id="PR00413">
    <property type="entry name" value="HADHALOGNASE"/>
</dbReference>
<dbReference type="EMBL" id="CACSIO010000005">
    <property type="protein sequence ID" value="CAA0099479.1"/>
    <property type="molecule type" value="Genomic_DNA"/>
</dbReference>
<dbReference type="InterPro" id="IPR006439">
    <property type="entry name" value="HAD-SF_hydro_IA"/>
</dbReference>
<gene>
    <name evidence="1" type="primary">yihX</name>
    <name evidence="1" type="ORF">OPDIPICF_04288</name>
</gene>
<dbReference type="OrthoDB" id="9797415at2"/>
<dbReference type="Proteomes" id="UP000441399">
    <property type="component" value="Unassembled WGS sequence"/>
</dbReference>
<dbReference type="PANTHER" id="PTHR43611:SF3">
    <property type="entry name" value="FLAVIN MONONUCLEOTIDE HYDROLASE 1, CHLOROPLATIC"/>
    <property type="match status" value="1"/>
</dbReference>
<protein>
    <submittedName>
        <fullName evidence="1">Alpha-D-glucose 1-phosphate phosphatase YihX</fullName>
        <ecNumber evidence="1">3.1.3.10</ecNumber>
    </submittedName>
</protein>
<dbReference type="Gene3D" id="3.40.50.1000">
    <property type="entry name" value="HAD superfamily/HAD-like"/>
    <property type="match status" value="1"/>
</dbReference>
<dbReference type="AlphaFoldDB" id="A0A5S9P7I9"/>
<reference evidence="1 2" key="1">
    <citation type="submission" date="2019-11" db="EMBL/GenBank/DDBJ databases">
        <authorList>
            <person name="Holert J."/>
        </authorList>
    </citation>
    <scope>NUCLEOTIDE SEQUENCE [LARGE SCALE GENOMIC DNA]</scope>
    <source>
        <strain evidence="1">SB11_3</strain>
    </source>
</reference>
<accession>A0A5S9P7I9</accession>
<dbReference type="InterPro" id="IPR036412">
    <property type="entry name" value="HAD-like_sf"/>
</dbReference>
<dbReference type="SFLD" id="SFLDS00003">
    <property type="entry name" value="Haloacid_Dehalogenase"/>
    <property type="match status" value="1"/>
</dbReference>
<proteinExistence type="predicted"/>
<dbReference type="Gene3D" id="1.10.150.240">
    <property type="entry name" value="Putative phosphatase, domain 2"/>
    <property type="match status" value="1"/>
</dbReference>